<dbReference type="OrthoDB" id="5600252at2759"/>
<evidence type="ECO:0000256" key="4">
    <source>
        <dbReference type="ARBA" id="ARBA00022840"/>
    </source>
</evidence>
<dbReference type="Pfam" id="PF00271">
    <property type="entry name" value="Helicase_C"/>
    <property type="match status" value="1"/>
</dbReference>
<feature type="compositionally biased region" description="Pro residues" evidence="5">
    <location>
        <begin position="12"/>
        <end position="23"/>
    </location>
</feature>
<dbReference type="GO" id="GO:0005524">
    <property type="term" value="F:ATP binding"/>
    <property type="evidence" value="ECO:0007669"/>
    <property type="project" value="UniProtKB-KW"/>
</dbReference>
<dbReference type="PANTHER" id="PTHR18934:SF267">
    <property type="entry name" value="ATP-DEPENDENT RNA HELICASE YLR419W-RELATED"/>
    <property type="match status" value="1"/>
</dbReference>
<dbReference type="STRING" id="1076935.U4LXI9"/>
<dbReference type="InterPro" id="IPR011545">
    <property type="entry name" value="DEAD/DEAH_box_helicase_dom"/>
</dbReference>
<name>U4LXI9_PYROM</name>
<dbReference type="SMART" id="SM00847">
    <property type="entry name" value="HA2"/>
    <property type="match status" value="1"/>
</dbReference>
<feature type="compositionally biased region" description="Low complexity" evidence="5">
    <location>
        <begin position="1"/>
        <end position="11"/>
    </location>
</feature>
<protein>
    <submittedName>
        <fullName evidence="9">Similar to Putative ATP-dependent RNA helicase ucp12 acc. no. O94536</fullName>
    </submittedName>
</protein>
<dbReference type="GO" id="GO:0016787">
    <property type="term" value="F:hydrolase activity"/>
    <property type="evidence" value="ECO:0007669"/>
    <property type="project" value="UniProtKB-KW"/>
</dbReference>
<dbReference type="FunFam" id="3.40.50.300:FF:000868">
    <property type="entry name" value="DEAD/DEAH box helicase, putative"/>
    <property type="match status" value="1"/>
</dbReference>
<evidence type="ECO:0000259" key="8">
    <source>
        <dbReference type="PROSITE" id="PS51194"/>
    </source>
</evidence>
<evidence type="ECO:0000313" key="10">
    <source>
        <dbReference type="Proteomes" id="UP000018144"/>
    </source>
</evidence>
<dbReference type="SMART" id="SM00487">
    <property type="entry name" value="DEXDc"/>
    <property type="match status" value="1"/>
</dbReference>
<sequence>MPPPKKSSAPAKKPPAAAPPAPAPSAKKNTVPAANAKNSAAATKNGTQPPEGPKTPTINEIIGGKSWTGKLPVALFYEHCVRMGWEKPNYENPRKEAGGFVMTVHIGQRNARTSEIEKVSFRPPAELPCVPQPTALEARHVCATYALHRVSNMKNIQHMLPPNHKRMWHSLEEIRKTESSTGKAWRYEADPFAVQREHQAVRLKQEQVKEAQKNGAKPPSMAVTGKMRGWDTVPQVDMARERRRETEDLIKKYHVWNVRGVEISAKTRDAIVAELVELGFRKSHAEEACDWAKDREEALEWLLIHVPEDDLPSRFIPENYSAGITMASVGELSAEYAIKRLSACGYGMDLVREVMQRNSLKEDRAAEALMQMLVYGVQRSPDGPLEEDLISFDDDDLWAEEVPSLEAIYGEERFKIVSPKMIRITLEMQGQGKTKLPKIILEVSKPTSYPGSLKYPDTIPTFAIPAIEGEGKLPAYARLSIIRQVAAFAEDLVGEQMIFTIVDWLENEIPRIVDNPGLLRDLATAVTGSDEQHNVPTRKKKRNNYHKKGPIHYTPGSPESIKILEEHEKRLKTPAQQKMISARQKLPAWQLQDDIVKAVNTSQVVIISGETGSGKSTQSVQFVLDDLIKRKLGAIANIVCTQPRRISAIGLADRVSDERCQEVGREIGYAIRGESKQTRGITKCTFMTTGVLLRRMQMGDTLDDVSHIVIDEVHERSLDTDMLLVLVKRIISKRKDLKIILMSATLDADVFSEYFGGDKQVAKIKIEGRTFPVTDYYLENIVHLTGFTGGGRIQQNHEMQENEGMDEMDPITRSIVRGLGDRLNYNLIATTVKFIHDRMAGKPGSILIFLPGTMEISRCIDAIRSLPAGANTYHALPLHASLHPTDQRKVFPPAPEGLRKIICATNVAETSITIEDVVAVIDTGKVKETSYDAQNNVVKLQEQWVSKAAAKQRRGRAGRVRAGDCYKLFTKGTETHKMPERPEPEMKRVPLEQTCLSVKAMGIKDVRSFLAAAISPPNTAAVEGALTLLEKMGAVVDEELSALGRNMAMIPTDLRCSKLMVYGVLFGCVDPVLTIASILTVRSPFISPPDKRDESKAIRNKFAANQGDLIADCRAWQQWAEIRTTSNIREAREWCMENYINFNTMVDISSNRSQYMNALRDTGFLPHFTGFDARIGAAPLPEEMNRNSDNYILIRALIASAFTPQIARIQMPEQKFASSHTGAMAIDPEARTIKYFTYDNGRVFLHPSSTLFGAQSFPGNAGFMAYFNKMETNKINIREVTPVNTYSLLLFGGKVEVDTLGRGITVDGWIRLRGWGRIGILVQRLRAMLDNALEGMVDNPDTTRLLTGSNVQVVDCTVKLIEGDGT</sequence>
<dbReference type="PROSITE" id="PS50908">
    <property type="entry name" value="RWD"/>
    <property type="match status" value="1"/>
</dbReference>
<dbReference type="InterPro" id="IPR011709">
    <property type="entry name" value="DEAD-box_helicase_OB_fold"/>
</dbReference>
<dbReference type="CDD" id="cd17917">
    <property type="entry name" value="DEXHc_RHA-like"/>
    <property type="match status" value="1"/>
</dbReference>
<feature type="region of interest" description="Disordered" evidence="5">
    <location>
        <begin position="1"/>
        <end position="63"/>
    </location>
</feature>
<dbReference type="InterPro" id="IPR056328">
    <property type="entry name" value="DSRM_DHX29"/>
</dbReference>
<dbReference type="Gene3D" id="1.20.120.1080">
    <property type="match status" value="1"/>
</dbReference>
<dbReference type="InterPro" id="IPR002464">
    <property type="entry name" value="DNA/RNA_helicase_DEAH_CS"/>
</dbReference>
<dbReference type="SUPFAM" id="SSF54495">
    <property type="entry name" value="UBC-like"/>
    <property type="match status" value="1"/>
</dbReference>
<dbReference type="InterPro" id="IPR059023">
    <property type="entry name" value="RNA_hel_CTD"/>
</dbReference>
<feature type="domain" description="Helicase C-terminal" evidence="8">
    <location>
        <begin position="827"/>
        <end position="1002"/>
    </location>
</feature>
<dbReference type="CDD" id="cd00048">
    <property type="entry name" value="DSRM_SF"/>
    <property type="match status" value="1"/>
</dbReference>
<dbReference type="SUPFAM" id="SSF52540">
    <property type="entry name" value="P-loop containing nucleoside triphosphate hydrolases"/>
    <property type="match status" value="1"/>
</dbReference>
<proteinExistence type="predicted"/>
<evidence type="ECO:0000256" key="1">
    <source>
        <dbReference type="ARBA" id="ARBA00022741"/>
    </source>
</evidence>
<keyword evidence="2" id="KW-0378">Hydrolase</keyword>
<dbReference type="Proteomes" id="UP000018144">
    <property type="component" value="Unassembled WGS sequence"/>
</dbReference>
<dbReference type="GO" id="GO:1990904">
    <property type="term" value="C:ribonucleoprotein complex"/>
    <property type="evidence" value="ECO:0007669"/>
    <property type="project" value="UniProtKB-ARBA"/>
</dbReference>
<gene>
    <name evidence="9" type="ORF">PCON_03722</name>
</gene>
<dbReference type="GO" id="GO:0003723">
    <property type="term" value="F:RNA binding"/>
    <property type="evidence" value="ECO:0007669"/>
    <property type="project" value="TreeGrafter"/>
</dbReference>
<evidence type="ECO:0000259" key="7">
    <source>
        <dbReference type="PROSITE" id="PS51192"/>
    </source>
</evidence>
<feature type="region of interest" description="Disordered" evidence="5">
    <location>
        <begin position="207"/>
        <end position="226"/>
    </location>
</feature>
<dbReference type="Gene3D" id="3.40.50.300">
    <property type="entry name" value="P-loop containing nucleotide triphosphate hydrolases"/>
    <property type="match status" value="2"/>
</dbReference>
<dbReference type="Pfam" id="PF26026">
    <property type="entry name" value="RNA_hel_CTD"/>
    <property type="match status" value="1"/>
</dbReference>
<feature type="compositionally biased region" description="Basic residues" evidence="5">
    <location>
        <begin position="536"/>
        <end position="550"/>
    </location>
</feature>
<dbReference type="InterPro" id="IPR001650">
    <property type="entry name" value="Helicase_C-like"/>
</dbReference>
<dbReference type="CDD" id="cd18791">
    <property type="entry name" value="SF2_C_RHA"/>
    <property type="match status" value="1"/>
</dbReference>
<dbReference type="Pfam" id="PF00270">
    <property type="entry name" value="DEAD"/>
    <property type="match status" value="1"/>
</dbReference>
<dbReference type="SMART" id="SM00490">
    <property type="entry name" value="HELICc"/>
    <property type="match status" value="1"/>
</dbReference>
<feature type="domain" description="RWD" evidence="6">
    <location>
        <begin position="400"/>
        <end position="512"/>
    </location>
</feature>
<keyword evidence="1" id="KW-0547">Nucleotide-binding</keyword>
<evidence type="ECO:0000256" key="2">
    <source>
        <dbReference type="ARBA" id="ARBA00022801"/>
    </source>
</evidence>
<dbReference type="InterPro" id="IPR009060">
    <property type="entry name" value="UBA-like_sf"/>
</dbReference>
<dbReference type="GO" id="GO:0004386">
    <property type="term" value="F:helicase activity"/>
    <property type="evidence" value="ECO:0007669"/>
    <property type="project" value="UniProtKB-KW"/>
</dbReference>
<dbReference type="Pfam" id="PF21010">
    <property type="entry name" value="HA2_C"/>
    <property type="match status" value="1"/>
</dbReference>
<keyword evidence="4" id="KW-0067">ATP-binding</keyword>
<dbReference type="SUPFAM" id="SSF46934">
    <property type="entry name" value="UBA-like"/>
    <property type="match status" value="1"/>
</dbReference>
<evidence type="ECO:0000259" key="6">
    <source>
        <dbReference type="PROSITE" id="PS50908"/>
    </source>
</evidence>
<organism evidence="9 10">
    <name type="scientific">Pyronema omphalodes (strain CBS 100304)</name>
    <name type="common">Pyronema confluens</name>
    <dbReference type="NCBI Taxonomy" id="1076935"/>
    <lineage>
        <taxon>Eukaryota</taxon>
        <taxon>Fungi</taxon>
        <taxon>Dikarya</taxon>
        <taxon>Ascomycota</taxon>
        <taxon>Pezizomycotina</taxon>
        <taxon>Pezizomycetes</taxon>
        <taxon>Pezizales</taxon>
        <taxon>Pyronemataceae</taxon>
        <taxon>Pyronema</taxon>
    </lineage>
</organism>
<evidence type="ECO:0000313" key="9">
    <source>
        <dbReference type="EMBL" id="CCX34458.1"/>
    </source>
</evidence>
<accession>U4LXI9</accession>
<feature type="compositionally biased region" description="Low complexity" evidence="5">
    <location>
        <begin position="24"/>
        <end position="45"/>
    </location>
</feature>
<feature type="domain" description="Helicase ATP-binding" evidence="7">
    <location>
        <begin position="596"/>
        <end position="764"/>
    </location>
</feature>
<dbReference type="Pfam" id="PF05773">
    <property type="entry name" value="RWD"/>
    <property type="match status" value="1"/>
</dbReference>
<evidence type="ECO:0000256" key="5">
    <source>
        <dbReference type="SAM" id="MobiDB-lite"/>
    </source>
</evidence>
<dbReference type="PANTHER" id="PTHR18934">
    <property type="entry name" value="ATP-DEPENDENT RNA HELICASE"/>
    <property type="match status" value="1"/>
</dbReference>
<dbReference type="eggNOG" id="KOG0920">
    <property type="taxonomic scope" value="Eukaryota"/>
</dbReference>
<keyword evidence="10" id="KW-1185">Reference proteome</keyword>
<dbReference type="Gene3D" id="3.10.110.10">
    <property type="entry name" value="Ubiquitin Conjugating Enzyme"/>
    <property type="match status" value="1"/>
</dbReference>
<dbReference type="CDD" id="cd23827">
    <property type="entry name" value="RWD_YLR419W-like"/>
    <property type="match status" value="1"/>
</dbReference>
<dbReference type="OMA" id="LFRVCNM"/>
<feature type="region of interest" description="Disordered" evidence="5">
    <location>
        <begin position="529"/>
        <end position="552"/>
    </location>
</feature>
<dbReference type="InterPro" id="IPR006575">
    <property type="entry name" value="RWD_dom"/>
</dbReference>
<dbReference type="Pfam" id="PF24385">
    <property type="entry name" value="DSRM_DHX29"/>
    <property type="match status" value="1"/>
</dbReference>
<keyword evidence="3 9" id="KW-0347">Helicase</keyword>
<dbReference type="PROSITE" id="PS51192">
    <property type="entry name" value="HELICASE_ATP_BIND_1"/>
    <property type="match status" value="1"/>
</dbReference>
<dbReference type="InterPro" id="IPR027417">
    <property type="entry name" value="P-loop_NTPase"/>
</dbReference>
<dbReference type="PROSITE" id="PS51194">
    <property type="entry name" value="HELICASE_CTER"/>
    <property type="match status" value="1"/>
</dbReference>
<dbReference type="InterPro" id="IPR016135">
    <property type="entry name" value="UBQ-conjugating_enzyme/RWD"/>
</dbReference>
<dbReference type="InterPro" id="IPR014001">
    <property type="entry name" value="Helicase_ATP-bd"/>
</dbReference>
<evidence type="ECO:0000256" key="3">
    <source>
        <dbReference type="ARBA" id="ARBA00022806"/>
    </source>
</evidence>
<dbReference type="InterPro" id="IPR007502">
    <property type="entry name" value="Helicase-assoc_dom"/>
</dbReference>
<dbReference type="Pfam" id="PF07717">
    <property type="entry name" value="OB_NTP_bind"/>
    <property type="match status" value="1"/>
</dbReference>
<dbReference type="PROSITE" id="PS00690">
    <property type="entry name" value="DEAH_ATP_HELICASE"/>
    <property type="match status" value="1"/>
</dbReference>
<dbReference type="FunFam" id="3.40.50.300:FF:001214">
    <property type="entry name" value="DExH-box ATP-dependent RNA helicase"/>
    <property type="match status" value="1"/>
</dbReference>
<dbReference type="EMBL" id="HF936538">
    <property type="protein sequence ID" value="CCX34458.1"/>
    <property type="molecule type" value="Genomic_DNA"/>
</dbReference>
<reference evidence="9 10" key="1">
    <citation type="journal article" date="2013" name="PLoS Genet.">
        <title>The genome and development-dependent transcriptomes of Pyronema confluens: a window into fungal evolution.</title>
        <authorList>
            <person name="Traeger S."/>
            <person name="Altegoer F."/>
            <person name="Freitag M."/>
            <person name="Gabaldon T."/>
            <person name="Kempken F."/>
            <person name="Kumar A."/>
            <person name="Marcet-Houben M."/>
            <person name="Poggeler S."/>
            <person name="Stajich J.E."/>
            <person name="Nowrousian M."/>
        </authorList>
    </citation>
    <scope>NUCLEOTIDE SEQUENCE [LARGE SCALE GENOMIC DNA]</scope>
    <source>
        <strain evidence="10">CBS 100304</strain>
        <tissue evidence="9">Vegetative mycelium</tissue>
    </source>
</reference>